<dbReference type="EMBL" id="RBXX01000002">
    <property type="protein sequence ID" value="RKT83486.1"/>
    <property type="molecule type" value="Genomic_DNA"/>
</dbReference>
<proteinExistence type="predicted"/>
<keyword evidence="1" id="KW-0808">Transferase</keyword>
<name>A0A1I4ZLP2_9PSEU</name>
<dbReference type="InterPro" id="IPR050832">
    <property type="entry name" value="Bact_Acetyltransf"/>
</dbReference>
<dbReference type="AlphaFoldDB" id="A0A1I4ZLP2"/>
<dbReference type="Proteomes" id="UP000199398">
    <property type="component" value="Unassembled WGS sequence"/>
</dbReference>
<dbReference type="Proteomes" id="UP000270697">
    <property type="component" value="Unassembled WGS sequence"/>
</dbReference>
<dbReference type="PROSITE" id="PS51186">
    <property type="entry name" value="GNAT"/>
    <property type="match status" value="1"/>
</dbReference>
<evidence type="ECO:0000313" key="6">
    <source>
        <dbReference type="EMBL" id="SFN50973.1"/>
    </source>
</evidence>
<keyword evidence="8" id="KW-1185">Reference proteome</keyword>
<dbReference type="GO" id="GO:0005840">
    <property type="term" value="C:ribosome"/>
    <property type="evidence" value="ECO:0007669"/>
    <property type="project" value="UniProtKB-KW"/>
</dbReference>
<dbReference type="InterPro" id="IPR000182">
    <property type="entry name" value="GNAT_dom"/>
</dbReference>
<protein>
    <submittedName>
        <fullName evidence="5 6">Ribosomal protein S18 acetylase RimI</fullName>
    </submittedName>
</protein>
<feature type="region of interest" description="Disordered" evidence="3">
    <location>
        <begin position="138"/>
        <end position="163"/>
    </location>
</feature>
<dbReference type="PANTHER" id="PTHR43877">
    <property type="entry name" value="AMINOALKYLPHOSPHONATE N-ACETYLTRANSFERASE-RELATED-RELATED"/>
    <property type="match status" value="1"/>
</dbReference>
<evidence type="ECO:0000313" key="5">
    <source>
        <dbReference type="EMBL" id="RKT83486.1"/>
    </source>
</evidence>
<keyword evidence="6" id="KW-0687">Ribonucleoprotein</keyword>
<dbReference type="STRING" id="455193.SAMN05421805_10527"/>
<gene>
    <name evidence="5" type="ORF">ATL45_1771</name>
    <name evidence="6" type="ORF">SAMN05421805_10527</name>
</gene>
<reference evidence="6 7" key="1">
    <citation type="submission" date="2016-10" db="EMBL/GenBank/DDBJ databases">
        <authorList>
            <person name="de Groot N.N."/>
        </authorList>
    </citation>
    <scope>NUCLEOTIDE SEQUENCE [LARGE SCALE GENOMIC DNA]</scope>
    <source>
        <strain evidence="6 7">CPCC 201259</strain>
    </source>
</reference>
<keyword evidence="6" id="KW-0689">Ribosomal protein</keyword>
<evidence type="ECO:0000259" key="4">
    <source>
        <dbReference type="PROSITE" id="PS51186"/>
    </source>
</evidence>
<sequence length="163" mass="17462">MEVRSAAVRVIDGSRTHVDDAARIWAEATAARDRDPEVASLESARPIIQGVLDRSPRSLLLVAVAGEEALGFAAVEPVGSTAEVSYVGVRPSAWGAGVGTALLRSLPSELTARGFTDAQLKVYVDNHRAIRLYEARGWRASGPPSPHPRTGKPEQPYRLPLTT</sequence>
<evidence type="ECO:0000256" key="3">
    <source>
        <dbReference type="SAM" id="MobiDB-lite"/>
    </source>
</evidence>
<dbReference type="PANTHER" id="PTHR43877:SF2">
    <property type="entry name" value="AMINOALKYLPHOSPHONATE N-ACETYLTRANSFERASE-RELATED"/>
    <property type="match status" value="1"/>
</dbReference>
<reference evidence="5 8" key="2">
    <citation type="submission" date="2018-10" db="EMBL/GenBank/DDBJ databases">
        <title>Sequencing the genomes of 1000 actinobacteria strains.</title>
        <authorList>
            <person name="Klenk H.-P."/>
        </authorList>
    </citation>
    <scope>NUCLEOTIDE SEQUENCE [LARGE SCALE GENOMIC DNA]</scope>
    <source>
        <strain evidence="5 8">DSM 45119</strain>
    </source>
</reference>
<evidence type="ECO:0000256" key="1">
    <source>
        <dbReference type="ARBA" id="ARBA00022679"/>
    </source>
</evidence>
<organism evidence="6 7">
    <name type="scientific">Saccharopolyspora antimicrobica</name>
    <dbReference type="NCBI Taxonomy" id="455193"/>
    <lineage>
        <taxon>Bacteria</taxon>
        <taxon>Bacillati</taxon>
        <taxon>Actinomycetota</taxon>
        <taxon>Actinomycetes</taxon>
        <taxon>Pseudonocardiales</taxon>
        <taxon>Pseudonocardiaceae</taxon>
        <taxon>Saccharopolyspora</taxon>
    </lineage>
</organism>
<evidence type="ECO:0000313" key="7">
    <source>
        <dbReference type="Proteomes" id="UP000199398"/>
    </source>
</evidence>
<keyword evidence="2" id="KW-0012">Acyltransferase</keyword>
<dbReference type="Gene3D" id="3.40.630.30">
    <property type="match status" value="1"/>
</dbReference>
<evidence type="ECO:0000313" key="8">
    <source>
        <dbReference type="Proteomes" id="UP000270697"/>
    </source>
</evidence>
<dbReference type="EMBL" id="FOUP01000005">
    <property type="protein sequence ID" value="SFN50973.1"/>
    <property type="molecule type" value="Genomic_DNA"/>
</dbReference>
<dbReference type="GO" id="GO:0016747">
    <property type="term" value="F:acyltransferase activity, transferring groups other than amino-acyl groups"/>
    <property type="evidence" value="ECO:0007669"/>
    <property type="project" value="InterPro"/>
</dbReference>
<dbReference type="OrthoDB" id="9799092at2"/>
<dbReference type="SUPFAM" id="SSF55729">
    <property type="entry name" value="Acyl-CoA N-acyltransferases (Nat)"/>
    <property type="match status" value="1"/>
</dbReference>
<feature type="domain" description="N-acetyltransferase" evidence="4">
    <location>
        <begin position="1"/>
        <end position="162"/>
    </location>
</feature>
<evidence type="ECO:0000256" key="2">
    <source>
        <dbReference type="ARBA" id="ARBA00023315"/>
    </source>
</evidence>
<dbReference type="InterPro" id="IPR016181">
    <property type="entry name" value="Acyl_CoA_acyltransferase"/>
</dbReference>
<accession>A0A1I4ZLP2</accession>
<dbReference type="CDD" id="cd04301">
    <property type="entry name" value="NAT_SF"/>
    <property type="match status" value="1"/>
</dbReference>
<dbReference type="Pfam" id="PF00583">
    <property type="entry name" value="Acetyltransf_1"/>
    <property type="match status" value="1"/>
</dbReference>